<dbReference type="Proteomes" id="UP000016638">
    <property type="component" value="Unassembled WGS sequence"/>
</dbReference>
<gene>
    <name evidence="1" type="ORF">HMPREF1316_1110</name>
</gene>
<dbReference type="AlphaFoldDB" id="U2TX77"/>
<evidence type="ECO:0000313" key="1">
    <source>
        <dbReference type="EMBL" id="ERL10643.1"/>
    </source>
</evidence>
<protein>
    <submittedName>
        <fullName evidence="1">Uncharacterized protein</fullName>
    </submittedName>
</protein>
<dbReference type="RefSeq" id="WP_021724967.1">
    <property type="nucleotide sequence ID" value="NZ_AWEZ01000006.1"/>
</dbReference>
<dbReference type="STRING" id="1125712.HMPREF1316_1110"/>
<evidence type="ECO:0000313" key="2">
    <source>
        <dbReference type="Proteomes" id="UP000016638"/>
    </source>
</evidence>
<comment type="caution">
    <text evidence="1">The sequence shown here is derived from an EMBL/GenBank/DDBJ whole genome shotgun (WGS) entry which is preliminary data.</text>
</comment>
<proteinExistence type="predicted"/>
<accession>U2TX77</accession>
<keyword evidence="2" id="KW-1185">Reference proteome</keyword>
<sequence>MTQAYERGDDAQDMSEAYLKAPYVEEVAHLYYNALSISDGTEMHGPSQEELDAWRYPSGAITEGIAHDEGKLGYRAREVERARQDVTFYQVF</sequence>
<name>U2TX77_9ACTN</name>
<reference evidence="1 2" key="1">
    <citation type="submission" date="2013-08" db="EMBL/GenBank/DDBJ databases">
        <authorList>
            <person name="Durkin A.S."/>
            <person name="Haft D.R."/>
            <person name="McCorrison J."/>
            <person name="Torralba M."/>
            <person name="Gillis M."/>
            <person name="Haft D.H."/>
            <person name="Methe B."/>
            <person name="Sutton G."/>
            <person name="Nelson K.E."/>
        </authorList>
    </citation>
    <scope>NUCLEOTIDE SEQUENCE [LARGE SCALE GENOMIC DNA]</scope>
    <source>
        <strain evidence="1 2">F0195</strain>
    </source>
</reference>
<dbReference type="EMBL" id="AWEZ01000006">
    <property type="protein sequence ID" value="ERL10643.1"/>
    <property type="molecule type" value="Genomic_DNA"/>
</dbReference>
<organism evidence="1 2">
    <name type="scientific">Olsenella profusa F0195</name>
    <dbReference type="NCBI Taxonomy" id="1125712"/>
    <lineage>
        <taxon>Bacteria</taxon>
        <taxon>Bacillati</taxon>
        <taxon>Actinomycetota</taxon>
        <taxon>Coriobacteriia</taxon>
        <taxon>Coriobacteriales</taxon>
        <taxon>Atopobiaceae</taxon>
        <taxon>Olsenella</taxon>
    </lineage>
</organism>